<dbReference type="Pfam" id="PF18595">
    <property type="entry name" value="Nuf2_DHR10-like"/>
    <property type="match status" value="1"/>
</dbReference>
<evidence type="ECO:0000256" key="7">
    <source>
        <dbReference type="ARBA" id="ARBA00017594"/>
    </source>
</evidence>
<dbReference type="OrthoDB" id="10254310at2759"/>
<keyword evidence="13" id="KW-0653">Protein transport</keyword>
<dbReference type="InterPro" id="IPR038275">
    <property type="entry name" value="Nuf2_N_sf"/>
</dbReference>
<keyword evidence="15" id="KW-0472">Membrane</keyword>
<feature type="non-terminal residue" evidence="25">
    <location>
        <position position="1255"/>
    </location>
</feature>
<evidence type="ECO:0000259" key="23">
    <source>
        <dbReference type="Pfam" id="PF03800"/>
    </source>
</evidence>
<keyword evidence="14 20" id="KW-0175">Coiled coil</keyword>
<feature type="domain" description="Kinetochore protein Nuf2 N-terminal" evidence="23">
    <location>
        <begin position="28"/>
        <end position="168"/>
    </location>
</feature>
<accession>A0A232LPN2</accession>
<comment type="subcellular location">
    <subcellularLocation>
        <location evidence="4">Chromosome</location>
        <location evidence="4">Centromere</location>
        <location evidence="4">Kinetochore</location>
    </subcellularLocation>
    <subcellularLocation>
        <location evidence="3">Endomembrane system</location>
    </subcellularLocation>
    <subcellularLocation>
        <location evidence="2">Nucleus</location>
    </subcellularLocation>
</comment>
<dbReference type="GO" id="GO:0005634">
    <property type="term" value="C:nucleus"/>
    <property type="evidence" value="ECO:0007669"/>
    <property type="project" value="UniProtKB-SubCell"/>
</dbReference>
<evidence type="ECO:0000313" key="26">
    <source>
        <dbReference type="Proteomes" id="UP000243515"/>
    </source>
</evidence>
<dbReference type="EMBL" id="NPHW01006138">
    <property type="protein sequence ID" value="OXV06096.1"/>
    <property type="molecule type" value="Genomic_DNA"/>
</dbReference>
<keyword evidence="11" id="KW-0498">Mitosis</keyword>
<name>A0A232LPN2_9EURO</name>
<dbReference type="GO" id="GO:0016192">
    <property type="term" value="P:vesicle-mediated transport"/>
    <property type="evidence" value="ECO:0007669"/>
    <property type="project" value="InterPro"/>
</dbReference>
<feature type="region of interest" description="Disordered" evidence="21">
    <location>
        <begin position="469"/>
        <end position="488"/>
    </location>
</feature>
<comment type="similarity">
    <text evidence="5">Belongs to the NUF2 family.</text>
</comment>
<feature type="domain" description="Clathrin/coatomer adaptor adaptin-like N-terminal" evidence="22">
    <location>
        <begin position="505"/>
        <end position="1059"/>
    </location>
</feature>
<evidence type="ECO:0000256" key="19">
    <source>
        <dbReference type="ARBA" id="ARBA00072418"/>
    </source>
</evidence>
<keyword evidence="18" id="KW-0137">Centromere</keyword>
<feature type="compositionally biased region" description="Acidic residues" evidence="21">
    <location>
        <begin position="1185"/>
        <end position="1240"/>
    </location>
</feature>
<comment type="similarity">
    <text evidence="6">Belongs to the adaptor complexes large subunit family.</text>
</comment>
<dbReference type="InterPro" id="IPR002553">
    <property type="entry name" value="Clathrin/coatomer_adapt-like_N"/>
</dbReference>
<evidence type="ECO:0000259" key="22">
    <source>
        <dbReference type="Pfam" id="PF01602"/>
    </source>
</evidence>
<evidence type="ECO:0000256" key="21">
    <source>
        <dbReference type="SAM" id="MobiDB-lite"/>
    </source>
</evidence>
<organism evidence="25 26">
    <name type="scientific">Elaphomyces granulatus</name>
    <dbReference type="NCBI Taxonomy" id="519963"/>
    <lineage>
        <taxon>Eukaryota</taxon>
        <taxon>Fungi</taxon>
        <taxon>Dikarya</taxon>
        <taxon>Ascomycota</taxon>
        <taxon>Pezizomycotina</taxon>
        <taxon>Eurotiomycetes</taxon>
        <taxon>Eurotiomycetidae</taxon>
        <taxon>Eurotiales</taxon>
        <taxon>Elaphomycetaceae</taxon>
        <taxon>Elaphomyces</taxon>
    </lineage>
</organism>
<dbReference type="Pfam" id="PF03800">
    <property type="entry name" value="Nuf2"/>
    <property type="match status" value="1"/>
</dbReference>
<keyword evidence="8" id="KW-0813">Transport</keyword>
<feature type="compositionally biased region" description="Polar residues" evidence="21">
    <location>
        <begin position="1"/>
        <end position="18"/>
    </location>
</feature>
<evidence type="ECO:0000256" key="13">
    <source>
        <dbReference type="ARBA" id="ARBA00022927"/>
    </source>
</evidence>
<dbReference type="InterPro" id="IPR011989">
    <property type="entry name" value="ARM-like"/>
</dbReference>
<evidence type="ECO:0000256" key="9">
    <source>
        <dbReference type="ARBA" id="ARBA00022454"/>
    </source>
</evidence>
<evidence type="ECO:0000256" key="14">
    <source>
        <dbReference type="ARBA" id="ARBA00023054"/>
    </source>
</evidence>
<dbReference type="PANTHER" id="PTHR11134">
    <property type="entry name" value="ADAPTOR COMPLEX SUBUNIT BETA FAMILY MEMBER"/>
    <property type="match status" value="1"/>
</dbReference>
<dbReference type="AlphaFoldDB" id="A0A232LPN2"/>
<protein>
    <recommendedName>
        <fullName evidence="7">Probable kinetochore protein NUF2</fullName>
    </recommendedName>
    <alternativeName>
        <fullName evidence="19">Probable kinetochore protein nuf2</fullName>
    </alternativeName>
</protein>
<dbReference type="Gene3D" id="1.25.10.10">
    <property type="entry name" value="Leucine-rich Repeat Variant"/>
    <property type="match status" value="1"/>
</dbReference>
<evidence type="ECO:0000256" key="18">
    <source>
        <dbReference type="ARBA" id="ARBA00023328"/>
    </source>
</evidence>
<dbReference type="GO" id="GO:0006886">
    <property type="term" value="P:intracellular protein transport"/>
    <property type="evidence" value="ECO:0007669"/>
    <property type="project" value="InterPro"/>
</dbReference>
<keyword evidence="12" id="KW-0995">Kinetochore</keyword>
<dbReference type="GO" id="GO:0051301">
    <property type="term" value="P:cell division"/>
    <property type="evidence" value="ECO:0007669"/>
    <property type="project" value="UniProtKB-KW"/>
</dbReference>
<evidence type="ECO:0000259" key="24">
    <source>
        <dbReference type="Pfam" id="PF18595"/>
    </source>
</evidence>
<dbReference type="Proteomes" id="UP000243515">
    <property type="component" value="Unassembled WGS sequence"/>
</dbReference>
<evidence type="ECO:0000256" key="6">
    <source>
        <dbReference type="ARBA" id="ARBA00006613"/>
    </source>
</evidence>
<feature type="region of interest" description="Disordered" evidence="21">
    <location>
        <begin position="378"/>
        <end position="399"/>
    </location>
</feature>
<keyword evidence="9" id="KW-0158">Chromosome</keyword>
<dbReference type="GO" id="GO:0030117">
    <property type="term" value="C:membrane coat"/>
    <property type="evidence" value="ECO:0007669"/>
    <property type="project" value="InterPro"/>
</dbReference>
<evidence type="ECO:0000256" key="11">
    <source>
        <dbReference type="ARBA" id="ARBA00022776"/>
    </source>
</evidence>
<dbReference type="InterPro" id="IPR026739">
    <property type="entry name" value="AP_beta"/>
</dbReference>
<evidence type="ECO:0000256" key="17">
    <source>
        <dbReference type="ARBA" id="ARBA00023306"/>
    </source>
</evidence>
<dbReference type="InterPro" id="IPR041112">
    <property type="entry name" value="Nuf2_DHR10-like"/>
</dbReference>
<dbReference type="InterPro" id="IPR016024">
    <property type="entry name" value="ARM-type_fold"/>
</dbReference>
<dbReference type="GO" id="GO:0031262">
    <property type="term" value="C:Ndc80 complex"/>
    <property type="evidence" value="ECO:0007669"/>
    <property type="project" value="InterPro"/>
</dbReference>
<dbReference type="Pfam" id="PF01602">
    <property type="entry name" value="Adaptin_N"/>
    <property type="match status" value="1"/>
</dbReference>
<comment type="function">
    <text evidence="1">Acts as a component of the essential kinetochore-associated NDC80 complex, which is required for chromosome segregation and spindle checkpoint activity.</text>
</comment>
<evidence type="ECO:0000256" key="8">
    <source>
        <dbReference type="ARBA" id="ARBA00022448"/>
    </source>
</evidence>
<evidence type="ECO:0000256" key="10">
    <source>
        <dbReference type="ARBA" id="ARBA00022618"/>
    </source>
</evidence>
<evidence type="ECO:0000256" key="5">
    <source>
        <dbReference type="ARBA" id="ARBA00005498"/>
    </source>
</evidence>
<feature type="region of interest" description="Disordered" evidence="21">
    <location>
        <begin position="1"/>
        <end position="28"/>
    </location>
</feature>
<dbReference type="GO" id="GO:0012505">
    <property type="term" value="C:endomembrane system"/>
    <property type="evidence" value="ECO:0007669"/>
    <property type="project" value="UniProtKB-SubCell"/>
</dbReference>
<dbReference type="Gene3D" id="1.10.418.60">
    <property type="entry name" value="Ncd80 complex, Nuf2 subunit"/>
    <property type="match status" value="1"/>
</dbReference>
<feature type="domain" description="Nuf2 DHR10-like" evidence="24">
    <location>
        <begin position="280"/>
        <end position="396"/>
    </location>
</feature>
<evidence type="ECO:0000256" key="15">
    <source>
        <dbReference type="ARBA" id="ARBA00023136"/>
    </source>
</evidence>
<feature type="coiled-coil region" evidence="20">
    <location>
        <begin position="167"/>
        <end position="303"/>
    </location>
</feature>
<keyword evidence="16" id="KW-0539">Nucleus</keyword>
<dbReference type="FunFam" id="1.10.418.60:FF:000003">
    <property type="entry name" value="Probable kinetochore protein nuf2"/>
    <property type="match status" value="1"/>
</dbReference>
<gene>
    <name evidence="25" type="ORF">Egran_06136</name>
</gene>
<dbReference type="SUPFAM" id="SSF48371">
    <property type="entry name" value="ARM repeat"/>
    <property type="match status" value="1"/>
</dbReference>
<evidence type="ECO:0000256" key="1">
    <source>
        <dbReference type="ARBA" id="ARBA00002772"/>
    </source>
</evidence>
<proteinExistence type="inferred from homology"/>
<keyword evidence="17" id="KW-0131">Cell cycle</keyword>
<evidence type="ECO:0000313" key="25">
    <source>
        <dbReference type="EMBL" id="OXV06096.1"/>
    </source>
</evidence>
<evidence type="ECO:0000256" key="20">
    <source>
        <dbReference type="SAM" id="Coils"/>
    </source>
</evidence>
<reference evidence="25 26" key="1">
    <citation type="journal article" date="2015" name="Environ. Microbiol.">
        <title>Metagenome sequence of Elaphomyces granulatus from sporocarp tissue reveals Ascomycota ectomycorrhizal fingerprints of genome expansion and a Proteobacteria-rich microbiome.</title>
        <authorList>
            <person name="Quandt C.A."/>
            <person name="Kohler A."/>
            <person name="Hesse C.N."/>
            <person name="Sharpton T.J."/>
            <person name="Martin F."/>
            <person name="Spatafora J.W."/>
        </authorList>
    </citation>
    <scope>NUCLEOTIDE SEQUENCE [LARGE SCALE GENOMIC DNA]</scope>
    <source>
        <strain evidence="25 26">OSC145934</strain>
    </source>
</reference>
<evidence type="ECO:0000256" key="12">
    <source>
        <dbReference type="ARBA" id="ARBA00022838"/>
    </source>
</evidence>
<sequence length="1255" mass="143002">MAHNQRMSQQFHGSQQQNRSRKKEDESDALMRLPDKEIAGCINDIGVPFTAADLLKPNPQQIQMVLEWFAELLMNATREMIEPAMRAASQDICGDYSDVVPGDTRNLMGFFVSLRKLMIECGVNDFTFTDLTKPTHGRLVKIFSYLINFVRFRESQTAVIDEHFNKSERTKARIETLYTENQEMEQRLDEMRRSQKAMEGQVKEKVRRNNELKARLLELRRNQERVAETLERVKGDKAKRQASLEEKVEKAVRTRQDIEKLRPYVLESPASLQSSLTELSESLVRDKAQVDAMERRLRALQTSTDTFTVVSNDVQACVKVLEDISVELQKEDEEDARAARNRDAISERGNNVREVEQTEKLLQRQLARWSERIEALRKNSQEKQETAQARMEELRNTQKKLREERAEKQREMEMRRIRIEQTEKKMTDLKENIENEIHRAHDQYLKMESHIKLYITEMEKARELTLEAAQSASTAKGPRTDYNSRGFDPPHIKKLLDSRSERDILEVVKNVANPNIEVKKLVYIYLLHHAETEPDLALLSINTIQKSLTDQNPQVRAMALRTMSGIKVPVISQIVSLAIKRGCADMSPHVRKAAALAIPKCYRLDPNTLPQLEDYLSILLADTQYFVVGPAVSAFLDICPNRLDLIHKHYRSLVKKLLDMDEWSQLATLRLLTVYSRKCFPRRRQKGKMAQSNAFYDMGDGAEVRGKEPDEDAGEEDFLLDPDLESFLQACKPLLQSRNSAVVMSVVRIFLFLGTSEYLKAAIGPLVALVRCPQDIQYVALHNIVAVALNTPDPFAKYVSHFLIQSTEPSHIWRLKLEVLTILFPHLGLHWKSAILCELKHFSRGTDPDLIRESVQAIGRCAQSDPQTSSLCLHMLLEHISSVDEGLASESLTVIRHLIQQDPSSHKATVVRLAKNLDTTTSPEARATIIWLVGEFAGVDAEDNIAPDVLRILAKGFADETEVVKQQIVLLGAKVYLHHLLLNPPPEHQHQEPQTEQVVHNEWAEPLENKEEQQQPEQPDSQPEESRITTLWRYILLLTRYDTSYDLRDRARFYKALLVNPAETQLASLLLLAPKPVPYTPSPSDDRKDLLVGTSTLVIGPEAGTHGLRGYEPLPDMVLIGEEPDPSLRDYETPILEVMASSSMTAGERLDKVLQQHKNSTPARTKQNGTSRQAANTTALNEWLDAGEEEEDESDEDDEDDEDDEEGEEEETDSEDGQTESGEEETNLEEEEETESEGEFELSGARETKRLLAGN</sequence>
<feature type="region of interest" description="Disordered" evidence="21">
    <location>
        <begin position="1185"/>
        <end position="1255"/>
    </location>
</feature>
<feature type="compositionally biased region" description="Basic and acidic residues" evidence="21">
    <location>
        <begin position="1244"/>
        <end position="1255"/>
    </location>
</feature>
<keyword evidence="10" id="KW-0132">Cell division</keyword>
<evidence type="ECO:0000256" key="3">
    <source>
        <dbReference type="ARBA" id="ARBA00004308"/>
    </source>
</evidence>
<evidence type="ECO:0000256" key="4">
    <source>
        <dbReference type="ARBA" id="ARBA00004629"/>
    </source>
</evidence>
<evidence type="ECO:0000256" key="2">
    <source>
        <dbReference type="ARBA" id="ARBA00004123"/>
    </source>
</evidence>
<keyword evidence="26" id="KW-1185">Reference proteome</keyword>
<evidence type="ECO:0000256" key="16">
    <source>
        <dbReference type="ARBA" id="ARBA00023242"/>
    </source>
</evidence>
<comment type="caution">
    <text evidence="25">The sequence shown here is derived from an EMBL/GenBank/DDBJ whole genome shotgun (WGS) entry which is preliminary data.</text>
</comment>
<dbReference type="InterPro" id="IPR005549">
    <property type="entry name" value="Kinetochore_Nuf2_N"/>
</dbReference>